<name>A0AAN7AYJ6_9PEZI</name>
<protein>
    <submittedName>
        <fullName evidence="1">Uncharacterized protein</fullName>
    </submittedName>
</protein>
<gene>
    <name evidence="1" type="ORF">QBC37DRAFT_329280</name>
</gene>
<dbReference type="PANTHER" id="PTHR42044:SF2">
    <property type="entry name" value="DUF676 DOMAIN-CONTAINING PROTEIN"/>
    <property type="match status" value="1"/>
</dbReference>
<comment type="caution">
    <text evidence="1">The sequence shown here is derived from an EMBL/GenBank/DDBJ whole genome shotgun (WGS) entry which is preliminary data.</text>
</comment>
<keyword evidence="2" id="KW-1185">Reference proteome</keyword>
<accession>A0AAN7AYJ6</accession>
<evidence type="ECO:0000313" key="1">
    <source>
        <dbReference type="EMBL" id="KAK4206166.1"/>
    </source>
</evidence>
<dbReference type="Proteomes" id="UP001301769">
    <property type="component" value="Unassembled WGS sequence"/>
</dbReference>
<evidence type="ECO:0000313" key="2">
    <source>
        <dbReference type="Proteomes" id="UP001301769"/>
    </source>
</evidence>
<reference evidence="1" key="2">
    <citation type="submission" date="2023-05" db="EMBL/GenBank/DDBJ databases">
        <authorList>
            <consortium name="Lawrence Berkeley National Laboratory"/>
            <person name="Steindorff A."/>
            <person name="Hensen N."/>
            <person name="Bonometti L."/>
            <person name="Westerberg I."/>
            <person name="Brannstrom I.O."/>
            <person name="Guillou S."/>
            <person name="Cros-Aarteil S."/>
            <person name="Calhoun S."/>
            <person name="Haridas S."/>
            <person name="Kuo A."/>
            <person name="Mondo S."/>
            <person name="Pangilinan J."/>
            <person name="Riley R."/>
            <person name="Labutti K."/>
            <person name="Andreopoulos B."/>
            <person name="Lipzen A."/>
            <person name="Chen C."/>
            <person name="Yanf M."/>
            <person name="Daum C."/>
            <person name="Ng V."/>
            <person name="Clum A."/>
            <person name="Ohm R."/>
            <person name="Martin F."/>
            <person name="Silar P."/>
            <person name="Natvig D."/>
            <person name="Lalanne C."/>
            <person name="Gautier V."/>
            <person name="Ament-Velasquez S.L."/>
            <person name="Kruys A."/>
            <person name="Hutchinson M.I."/>
            <person name="Powell A.J."/>
            <person name="Barry K."/>
            <person name="Miller A.N."/>
            <person name="Grigoriev I.V."/>
            <person name="Debuchy R."/>
            <person name="Gladieux P."/>
            <person name="Thoren M.H."/>
            <person name="Johannesson H."/>
        </authorList>
    </citation>
    <scope>NUCLEOTIDE SEQUENCE</scope>
    <source>
        <strain evidence="1">PSN293</strain>
    </source>
</reference>
<dbReference type="EMBL" id="MU858485">
    <property type="protein sequence ID" value="KAK4206166.1"/>
    <property type="molecule type" value="Genomic_DNA"/>
</dbReference>
<dbReference type="AlphaFoldDB" id="A0AAN7AYJ6"/>
<dbReference type="PANTHER" id="PTHR42044">
    <property type="entry name" value="DUF676 DOMAIN-CONTAINING PROTEIN-RELATED"/>
    <property type="match status" value="1"/>
</dbReference>
<proteinExistence type="predicted"/>
<organism evidence="1 2">
    <name type="scientific">Rhypophila decipiens</name>
    <dbReference type="NCBI Taxonomy" id="261697"/>
    <lineage>
        <taxon>Eukaryota</taxon>
        <taxon>Fungi</taxon>
        <taxon>Dikarya</taxon>
        <taxon>Ascomycota</taxon>
        <taxon>Pezizomycotina</taxon>
        <taxon>Sordariomycetes</taxon>
        <taxon>Sordariomycetidae</taxon>
        <taxon>Sordariales</taxon>
        <taxon>Naviculisporaceae</taxon>
        <taxon>Rhypophila</taxon>
    </lineage>
</organism>
<reference evidence="1" key="1">
    <citation type="journal article" date="2023" name="Mol. Phylogenet. Evol.">
        <title>Genome-scale phylogeny and comparative genomics of the fungal order Sordariales.</title>
        <authorList>
            <person name="Hensen N."/>
            <person name="Bonometti L."/>
            <person name="Westerberg I."/>
            <person name="Brannstrom I.O."/>
            <person name="Guillou S."/>
            <person name="Cros-Aarteil S."/>
            <person name="Calhoun S."/>
            <person name="Haridas S."/>
            <person name="Kuo A."/>
            <person name="Mondo S."/>
            <person name="Pangilinan J."/>
            <person name="Riley R."/>
            <person name="LaButti K."/>
            <person name="Andreopoulos B."/>
            <person name="Lipzen A."/>
            <person name="Chen C."/>
            <person name="Yan M."/>
            <person name="Daum C."/>
            <person name="Ng V."/>
            <person name="Clum A."/>
            <person name="Steindorff A."/>
            <person name="Ohm R.A."/>
            <person name="Martin F."/>
            <person name="Silar P."/>
            <person name="Natvig D.O."/>
            <person name="Lalanne C."/>
            <person name="Gautier V."/>
            <person name="Ament-Velasquez S.L."/>
            <person name="Kruys A."/>
            <person name="Hutchinson M.I."/>
            <person name="Powell A.J."/>
            <person name="Barry K."/>
            <person name="Miller A.N."/>
            <person name="Grigoriev I.V."/>
            <person name="Debuchy R."/>
            <person name="Gladieux P."/>
            <person name="Hiltunen Thoren M."/>
            <person name="Johannesson H."/>
        </authorList>
    </citation>
    <scope>NUCLEOTIDE SEQUENCE</scope>
    <source>
        <strain evidence="1">PSN293</strain>
    </source>
</reference>
<sequence>MSSSPMTYIPPLCDGACGTTPRSQMPMMELMMQDMMTMLRMMPTVCWTMVMQRRHMSWADMAHMGMQIMLACMEMCMMVCALPMYMMLPGAMFTMWMGVCCMVCMAMCWMLNGKEMMHQCVVGSKSWMMGQESDDEKWVFMGGMGMSSRHCHGTTLPILSKLFSRAMTCICMPTYGMPMDMLMMMLQRCMPLSTQAKRTLYAQMRCALLDDTMKRCVVLCHNHSAVVVSQVISQLCCDIPDEKLCKLEIYTFGSAAAEFMMPMGESSLESEMPHHMNMSSMHSMDRDSDSDMMPTRKGVHIEHFAMANDPFAQMGVLKTVRNNMDGRYCGGVFVMNDMSSMMNNPAMSMTSQQMSQNMTMFSSGIMMEDYLLSMFPAQLLPPSDDSGVPRSTMNGGMLDCTMMIDRDCGSKREIAAMGSYYAASGHKKTGNKRRSWTGLATMAGMEKEMMRNGMGAGMDGLEMVRKVCKDCDKHRGRDVSWLCRYAGMSKNGMTMGLGVEAEMMDSGMMMKGMNMKSMMKGQ</sequence>